<evidence type="ECO:0000256" key="1">
    <source>
        <dbReference type="ARBA" id="ARBA00004141"/>
    </source>
</evidence>
<dbReference type="Proteomes" id="UP001519460">
    <property type="component" value="Unassembled WGS sequence"/>
</dbReference>
<comment type="caution">
    <text evidence="7">The sequence shown here is derived from an EMBL/GenBank/DDBJ whole genome shotgun (WGS) entry which is preliminary data.</text>
</comment>
<evidence type="ECO:0000256" key="5">
    <source>
        <dbReference type="SAM" id="Phobius"/>
    </source>
</evidence>
<sequence length="416" mass="47059">MYENEVMKNILGFIAGMGLSLLLYAWLCLHKDYPPLYAAVFGIIGGVILTLGMAFSLSVRCLVFLTLPQMFSKKGRNFLLMYAAVLVFTYPVANFNTNMQVMANSATCGQELMINETMKLVQFATDPLAAVYDALKELLLAIKRFARMLMKAFKALIRALKEICAAVAKVFKWLYSLVDICNEKMGAPYRKCKKAFDDAYSDCRDRLGIFKFLCEIVDAASNLCHIVRVGELLCAIGGAVKDLVVSSVEKATTGTSRSYTEVKDAIMAEIKAKIESFSGVMSVLDNVMMLTVFTIFTKAWSYRTRYLTKDKYDNYYITEYVHEMDARRKELGRECIFPLKESENLKYIPLTSFKVTAKEGRKMLKGLAFWAFGAYYSAIYLIMDYSLYWVLDMVSRALNVKTSAEIPAYLQLHVNG</sequence>
<evidence type="ECO:0000259" key="6">
    <source>
        <dbReference type="Pfam" id="PF07782"/>
    </source>
</evidence>
<keyword evidence="2 5" id="KW-0812">Transmembrane</keyword>
<name>A0ABD0KBM3_9CAEN</name>
<dbReference type="PANTHER" id="PTHR21041:SF9">
    <property type="entry name" value="DENDRITIC CELL-SPECIFIC TRANSMEMBRANE PROTEIN-LIKE DOMAIN-CONTAINING PROTEIN"/>
    <property type="match status" value="1"/>
</dbReference>
<protein>
    <recommendedName>
        <fullName evidence="6">Dendritic cell-specific transmembrane protein-like domain-containing protein</fullName>
    </recommendedName>
</protein>
<evidence type="ECO:0000256" key="2">
    <source>
        <dbReference type="ARBA" id="ARBA00022692"/>
    </source>
</evidence>
<dbReference type="Pfam" id="PF07782">
    <property type="entry name" value="DC_STAMP"/>
    <property type="match status" value="1"/>
</dbReference>
<proteinExistence type="predicted"/>
<feature type="domain" description="Dendritic cell-specific transmembrane protein-like" evidence="6">
    <location>
        <begin position="312"/>
        <end position="416"/>
    </location>
</feature>
<dbReference type="Pfam" id="PF26039">
    <property type="entry name" value="Dcst2"/>
    <property type="match status" value="1"/>
</dbReference>
<feature type="transmembrane region" description="Helical" evidence="5">
    <location>
        <begin position="367"/>
        <end position="391"/>
    </location>
</feature>
<dbReference type="PANTHER" id="PTHR21041">
    <property type="entry name" value="DENDRITIC CELL-SPECIFIC TRANSMEMBRANE PROTEIN"/>
    <property type="match status" value="1"/>
</dbReference>
<keyword evidence="3 5" id="KW-1133">Transmembrane helix</keyword>
<comment type="subcellular location">
    <subcellularLocation>
        <location evidence="1">Membrane</location>
        <topology evidence="1">Multi-pass membrane protein</topology>
    </subcellularLocation>
</comment>
<dbReference type="EMBL" id="JACVVK020000209">
    <property type="protein sequence ID" value="KAK7484477.1"/>
    <property type="molecule type" value="Genomic_DNA"/>
</dbReference>
<feature type="transmembrane region" description="Helical" evidence="5">
    <location>
        <begin position="39"/>
        <end position="65"/>
    </location>
</feature>
<evidence type="ECO:0000256" key="4">
    <source>
        <dbReference type="ARBA" id="ARBA00023136"/>
    </source>
</evidence>
<evidence type="ECO:0000313" key="7">
    <source>
        <dbReference type="EMBL" id="KAK7484477.1"/>
    </source>
</evidence>
<dbReference type="GO" id="GO:0016020">
    <property type="term" value="C:membrane"/>
    <property type="evidence" value="ECO:0007669"/>
    <property type="project" value="UniProtKB-SubCell"/>
</dbReference>
<evidence type="ECO:0000256" key="3">
    <source>
        <dbReference type="ARBA" id="ARBA00022989"/>
    </source>
</evidence>
<feature type="transmembrane region" description="Helical" evidence="5">
    <location>
        <begin position="77"/>
        <end position="93"/>
    </location>
</feature>
<keyword evidence="4 5" id="KW-0472">Membrane</keyword>
<organism evidence="7 8">
    <name type="scientific">Batillaria attramentaria</name>
    <dbReference type="NCBI Taxonomy" id="370345"/>
    <lineage>
        <taxon>Eukaryota</taxon>
        <taxon>Metazoa</taxon>
        <taxon>Spiralia</taxon>
        <taxon>Lophotrochozoa</taxon>
        <taxon>Mollusca</taxon>
        <taxon>Gastropoda</taxon>
        <taxon>Caenogastropoda</taxon>
        <taxon>Sorbeoconcha</taxon>
        <taxon>Cerithioidea</taxon>
        <taxon>Batillariidae</taxon>
        <taxon>Batillaria</taxon>
    </lineage>
</organism>
<dbReference type="AlphaFoldDB" id="A0ABD0KBM3"/>
<reference evidence="7 8" key="1">
    <citation type="journal article" date="2023" name="Sci. Data">
        <title>Genome assembly of the Korean intertidal mud-creeper Batillaria attramentaria.</title>
        <authorList>
            <person name="Patra A.K."/>
            <person name="Ho P.T."/>
            <person name="Jun S."/>
            <person name="Lee S.J."/>
            <person name="Kim Y."/>
            <person name="Won Y.J."/>
        </authorList>
    </citation>
    <scope>NUCLEOTIDE SEQUENCE [LARGE SCALE GENOMIC DNA]</scope>
    <source>
        <strain evidence="7">Wonlab-2016</strain>
    </source>
</reference>
<evidence type="ECO:0000313" key="8">
    <source>
        <dbReference type="Proteomes" id="UP001519460"/>
    </source>
</evidence>
<accession>A0ABD0KBM3</accession>
<dbReference type="InterPro" id="IPR051856">
    <property type="entry name" value="CSR-E3_Ligase_Protein"/>
</dbReference>
<gene>
    <name evidence="7" type="ORF">BaRGS_00024233</name>
</gene>
<feature type="transmembrane region" description="Helical" evidence="5">
    <location>
        <begin position="9"/>
        <end position="27"/>
    </location>
</feature>
<dbReference type="InterPro" id="IPR012858">
    <property type="entry name" value="DC_STAMP-like"/>
</dbReference>
<keyword evidence="8" id="KW-1185">Reference proteome</keyword>